<reference evidence="5 6" key="1">
    <citation type="submission" date="2018-03" db="EMBL/GenBank/DDBJ databases">
        <title>Genomic Encyclopedia of Archaeal and Bacterial Type Strains, Phase II (KMG-II): from individual species to whole genera.</title>
        <authorList>
            <person name="Goeker M."/>
        </authorList>
    </citation>
    <scope>NUCLEOTIDE SEQUENCE [LARGE SCALE GENOMIC DNA]</scope>
    <source>
        <strain evidence="5 6">DSM 44889</strain>
    </source>
</reference>
<dbReference type="Proteomes" id="UP000245469">
    <property type="component" value="Unassembled WGS sequence"/>
</dbReference>
<dbReference type="Gene3D" id="3.20.20.60">
    <property type="entry name" value="Phosphoenolpyruvate-binding domains"/>
    <property type="match status" value="1"/>
</dbReference>
<feature type="domain" description="HpcH/HpaI aldolase/citrate lyase" evidence="4">
    <location>
        <begin position="10"/>
        <end position="234"/>
    </location>
</feature>
<dbReference type="InterPro" id="IPR050251">
    <property type="entry name" value="HpcH-HpaI_aldolase"/>
</dbReference>
<accession>A0A316ARM8</accession>
<dbReference type="EMBL" id="QGDQ01000017">
    <property type="protein sequence ID" value="PWJ52757.1"/>
    <property type="molecule type" value="Genomic_DNA"/>
</dbReference>
<dbReference type="InterPro" id="IPR040442">
    <property type="entry name" value="Pyrv_kinase-like_dom_sf"/>
</dbReference>
<dbReference type="RefSeq" id="WP_109775041.1">
    <property type="nucleotide sequence ID" value="NZ_QGDQ01000017.1"/>
</dbReference>
<dbReference type="InterPro" id="IPR015813">
    <property type="entry name" value="Pyrv/PenolPyrv_kinase-like_dom"/>
</dbReference>
<dbReference type="Pfam" id="PF03328">
    <property type="entry name" value="HpcH_HpaI"/>
    <property type="match status" value="1"/>
</dbReference>
<comment type="caution">
    <text evidence="5">The sequence shown here is derived from an EMBL/GenBank/DDBJ whole genome shotgun (WGS) entry which is preliminary data.</text>
</comment>
<sequence length="259" mass="26553">MALHPSSPNIGLWSSLASAATARLLVSVRPDWVTLDAQHGAWTAASVSDVLPALAAASTGDVPVWVRVPDDRPATIGRALDAGAAGVIVPMIDTPEQAAAAAAACRYPPRGRRSFGPMLPLVGRTAPMPADADDAVRCAVMVETAAALERVDDIAAAPGVDMVFLGPFDLGLALNRSVDDLLTDGDDLAPLPSVVRACRRADVRAGGFAGTPARARRMVELGFTDVVVATDAGLLSGGAEAALDAFTRAPAPDRAIDGY</sequence>
<evidence type="ECO:0000256" key="3">
    <source>
        <dbReference type="ARBA" id="ARBA00023239"/>
    </source>
</evidence>
<comment type="similarity">
    <text evidence="1">Belongs to the HpcH/HpaI aldolase family.</text>
</comment>
<dbReference type="AlphaFoldDB" id="A0A316ARM8"/>
<dbReference type="InterPro" id="IPR005000">
    <property type="entry name" value="Aldolase/citrate-lyase_domain"/>
</dbReference>
<dbReference type="OrthoDB" id="3353438at2"/>
<dbReference type="SUPFAM" id="SSF51621">
    <property type="entry name" value="Phosphoenolpyruvate/pyruvate domain"/>
    <property type="match status" value="1"/>
</dbReference>
<evidence type="ECO:0000313" key="6">
    <source>
        <dbReference type="Proteomes" id="UP000245469"/>
    </source>
</evidence>
<organism evidence="5 6">
    <name type="scientific">Quadrisphaera granulorum</name>
    <dbReference type="NCBI Taxonomy" id="317664"/>
    <lineage>
        <taxon>Bacteria</taxon>
        <taxon>Bacillati</taxon>
        <taxon>Actinomycetota</taxon>
        <taxon>Actinomycetes</taxon>
        <taxon>Kineosporiales</taxon>
        <taxon>Kineosporiaceae</taxon>
        <taxon>Quadrisphaera</taxon>
    </lineage>
</organism>
<name>A0A316ARM8_9ACTN</name>
<dbReference type="PANTHER" id="PTHR30502">
    <property type="entry name" value="2-KETO-3-DEOXY-L-RHAMNONATE ALDOLASE"/>
    <property type="match status" value="1"/>
</dbReference>
<keyword evidence="6" id="KW-1185">Reference proteome</keyword>
<gene>
    <name evidence="5" type="ORF">BXY45_1179</name>
</gene>
<dbReference type="GO" id="GO:0005737">
    <property type="term" value="C:cytoplasm"/>
    <property type="evidence" value="ECO:0007669"/>
    <property type="project" value="TreeGrafter"/>
</dbReference>
<evidence type="ECO:0000256" key="1">
    <source>
        <dbReference type="ARBA" id="ARBA00005568"/>
    </source>
</evidence>
<evidence type="ECO:0000259" key="4">
    <source>
        <dbReference type="Pfam" id="PF03328"/>
    </source>
</evidence>
<dbReference type="GO" id="GO:0016832">
    <property type="term" value="F:aldehyde-lyase activity"/>
    <property type="evidence" value="ECO:0007669"/>
    <property type="project" value="TreeGrafter"/>
</dbReference>
<dbReference type="GO" id="GO:0046872">
    <property type="term" value="F:metal ion binding"/>
    <property type="evidence" value="ECO:0007669"/>
    <property type="project" value="UniProtKB-KW"/>
</dbReference>
<dbReference type="PANTHER" id="PTHR30502:SF0">
    <property type="entry name" value="PHOSPHOENOLPYRUVATE CARBOXYLASE FAMILY PROTEIN"/>
    <property type="match status" value="1"/>
</dbReference>
<keyword evidence="2" id="KW-0479">Metal-binding</keyword>
<evidence type="ECO:0000256" key="2">
    <source>
        <dbReference type="ARBA" id="ARBA00022723"/>
    </source>
</evidence>
<proteinExistence type="inferred from homology"/>
<evidence type="ECO:0000313" key="5">
    <source>
        <dbReference type="EMBL" id="PWJ52757.1"/>
    </source>
</evidence>
<keyword evidence="3" id="KW-0456">Lyase</keyword>
<protein>
    <submittedName>
        <fullName evidence="5">4-hydroxy-2-oxoheptanedioate aldolase</fullName>
    </submittedName>
</protein>